<dbReference type="GO" id="GO:0008270">
    <property type="term" value="F:zinc ion binding"/>
    <property type="evidence" value="ECO:0007669"/>
    <property type="project" value="UniProtKB-KW"/>
</dbReference>
<evidence type="ECO:0000256" key="2">
    <source>
        <dbReference type="ARBA" id="ARBA00022771"/>
    </source>
</evidence>
<keyword evidence="2" id="KW-0863">Zinc-finger</keyword>
<protein>
    <submittedName>
        <fullName evidence="6">13624_t:CDS:1</fullName>
    </submittedName>
</protein>
<accession>A0A9N9N5R9</accession>
<feature type="non-terminal residue" evidence="6">
    <location>
        <position position="172"/>
    </location>
</feature>
<keyword evidence="7" id="KW-1185">Reference proteome</keyword>
<evidence type="ECO:0000259" key="5">
    <source>
        <dbReference type="Pfam" id="PF02892"/>
    </source>
</evidence>
<keyword evidence="1" id="KW-0479">Metal-binding</keyword>
<name>A0A9N9N5R9_9GLOM</name>
<dbReference type="OrthoDB" id="2426136at2759"/>
<feature type="region of interest" description="Disordered" evidence="4">
    <location>
        <begin position="142"/>
        <end position="172"/>
    </location>
</feature>
<evidence type="ECO:0000256" key="4">
    <source>
        <dbReference type="SAM" id="MobiDB-lite"/>
    </source>
</evidence>
<feature type="domain" description="BED-type" evidence="5">
    <location>
        <begin position="39"/>
        <end position="60"/>
    </location>
</feature>
<feature type="non-terminal residue" evidence="6">
    <location>
        <position position="1"/>
    </location>
</feature>
<gene>
    <name evidence="6" type="ORF">ALEPTO_LOCUS11647</name>
</gene>
<organism evidence="6 7">
    <name type="scientific">Ambispora leptoticha</name>
    <dbReference type="NCBI Taxonomy" id="144679"/>
    <lineage>
        <taxon>Eukaryota</taxon>
        <taxon>Fungi</taxon>
        <taxon>Fungi incertae sedis</taxon>
        <taxon>Mucoromycota</taxon>
        <taxon>Glomeromycotina</taxon>
        <taxon>Glomeromycetes</taxon>
        <taxon>Archaeosporales</taxon>
        <taxon>Ambisporaceae</taxon>
        <taxon>Ambispora</taxon>
    </lineage>
</organism>
<dbReference type="Pfam" id="PF02892">
    <property type="entry name" value="zf-BED"/>
    <property type="match status" value="1"/>
</dbReference>
<dbReference type="Proteomes" id="UP000789508">
    <property type="component" value="Unassembled WGS sequence"/>
</dbReference>
<evidence type="ECO:0000256" key="1">
    <source>
        <dbReference type="ARBA" id="ARBA00022723"/>
    </source>
</evidence>
<dbReference type="GO" id="GO:0003677">
    <property type="term" value="F:DNA binding"/>
    <property type="evidence" value="ECO:0007669"/>
    <property type="project" value="InterPro"/>
</dbReference>
<evidence type="ECO:0000313" key="7">
    <source>
        <dbReference type="Proteomes" id="UP000789508"/>
    </source>
</evidence>
<evidence type="ECO:0000313" key="6">
    <source>
        <dbReference type="EMBL" id="CAG8702981.1"/>
    </source>
</evidence>
<dbReference type="EMBL" id="CAJVPS010020005">
    <property type="protein sequence ID" value="CAG8702981.1"/>
    <property type="molecule type" value="Genomic_DNA"/>
</dbReference>
<feature type="compositionally biased region" description="Acidic residues" evidence="4">
    <location>
        <begin position="142"/>
        <end position="164"/>
    </location>
</feature>
<dbReference type="InterPro" id="IPR003656">
    <property type="entry name" value="Znf_BED"/>
</dbReference>
<dbReference type="AlphaFoldDB" id="A0A9N9N5R9"/>
<proteinExistence type="predicted"/>
<comment type="caution">
    <text evidence="6">The sequence shown here is derived from an EMBL/GenBank/DDBJ whole genome shotgun (WGS) entry which is preliminary data.</text>
</comment>
<keyword evidence="3" id="KW-0862">Zinc</keyword>
<sequence length="172" mass="19476">NSESSSTAARRKATEKSVDEQHAKKIRIFMLKKGIEEECGANYKHDGGTSNMKFHLRTKHGILGPDDLIQDSNKRQLQIDKMIRKVIWDGVERIACFAHTFQLTVTQRGKATSVPVQLFDSDDHPLSEFVDYDMLTSDEFEEGATNIEDEMSSENESFEDDNSDDTNVQQSA</sequence>
<reference evidence="6" key="1">
    <citation type="submission" date="2021-06" db="EMBL/GenBank/DDBJ databases">
        <authorList>
            <person name="Kallberg Y."/>
            <person name="Tangrot J."/>
            <person name="Rosling A."/>
        </authorList>
    </citation>
    <scope>NUCLEOTIDE SEQUENCE</scope>
    <source>
        <strain evidence="6">FL130A</strain>
    </source>
</reference>
<evidence type="ECO:0000256" key="3">
    <source>
        <dbReference type="ARBA" id="ARBA00022833"/>
    </source>
</evidence>